<proteinExistence type="predicted"/>
<dbReference type="InterPro" id="IPR032820">
    <property type="entry name" value="ATPase_put"/>
</dbReference>
<reference evidence="2 3" key="1">
    <citation type="submission" date="2017-11" db="EMBL/GenBank/DDBJ databases">
        <title>Genome sequencing of Fusobacterium periodonticum KCOM 1263.</title>
        <authorList>
            <person name="Kook J.-K."/>
            <person name="Park S.-N."/>
            <person name="Lim Y.K."/>
        </authorList>
    </citation>
    <scope>NUCLEOTIDE SEQUENCE [LARGE SCALE GENOMIC DNA]</scope>
    <source>
        <strain evidence="2 3">KCOM 1263</strain>
    </source>
</reference>
<gene>
    <name evidence="2" type="ORF">CTM74_05615</name>
</gene>
<keyword evidence="3" id="KW-1185">Reference proteome</keyword>
<feature type="transmembrane region" description="Helical" evidence="1">
    <location>
        <begin position="22"/>
        <end position="46"/>
    </location>
</feature>
<keyword evidence="1" id="KW-0472">Membrane</keyword>
<keyword evidence="1" id="KW-0812">Transmembrane</keyword>
<accession>A0AAD0F187</accession>
<dbReference type="EMBL" id="CP024700">
    <property type="protein sequence ID" value="ATV61344.1"/>
    <property type="molecule type" value="Genomic_DNA"/>
</dbReference>
<dbReference type="AlphaFoldDB" id="A0AAD0F187"/>
<organism evidence="2 3">
    <name type="scientific">Fusobacterium pseudoperiodonticum</name>
    <dbReference type="NCBI Taxonomy" id="2663009"/>
    <lineage>
        <taxon>Bacteria</taxon>
        <taxon>Fusobacteriati</taxon>
        <taxon>Fusobacteriota</taxon>
        <taxon>Fusobacteriia</taxon>
        <taxon>Fusobacteriales</taxon>
        <taxon>Fusobacteriaceae</taxon>
        <taxon>Fusobacterium</taxon>
    </lineage>
</organism>
<name>A0AAD0F187_9FUSO</name>
<evidence type="ECO:0000313" key="3">
    <source>
        <dbReference type="Proteomes" id="UP000228552"/>
    </source>
</evidence>
<evidence type="ECO:0000256" key="1">
    <source>
        <dbReference type="SAM" id="Phobius"/>
    </source>
</evidence>
<keyword evidence="1" id="KW-1133">Transmembrane helix</keyword>
<protein>
    <submittedName>
        <fullName evidence="2">Uncharacterized protein</fullName>
    </submittedName>
</protein>
<sequence>MGLTLFINVFIAIYLYYLFEKYLFRSFIFLIFMILLGIVNGFYSVYKLIFPKNKK</sequence>
<evidence type="ECO:0000313" key="2">
    <source>
        <dbReference type="EMBL" id="ATV61344.1"/>
    </source>
</evidence>
<dbReference type="Pfam" id="PF09527">
    <property type="entry name" value="ATPase_gene1"/>
    <property type="match status" value="1"/>
</dbReference>
<dbReference type="Proteomes" id="UP000228552">
    <property type="component" value="Chromosome"/>
</dbReference>